<protein>
    <recommendedName>
        <fullName evidence="2">DUF2066 domain-containing protein</fullName>
    </recommendedName>
</protein>
<accession>A0A381PHB3</accession>
<gene>
    <name evidence="1" type="ORF">METZ01_LOCUS19255</name>
</gene>
<dbReference type="Pfam" id="PF09839">
    <property type="entry name" value="DUF2066"/>
    <property type="match status" value="1"/>
</dbReference>
<dbReference type="AlphaFoldDB" id="A0A381PHB3"/>
<sequence length="355" mass="39628">MVRLFVTRLPALLILICSCLELRADVIDWLYDVEVPVATQSVSDTRAAAARAFSTVLTRVTGLKAIPRNPLLAGALRNPERFYARYRFVRKESGVKNIVDHEMVFEVSFDPRAVQDLVRSAALPIWSANRPRILAWIVLEEGSSNVVASDDTSPWVRTIRARSRDRGLLVQLPLMDLEDHERISGSTILGGFSEQILRASERYAAQYVLTTRIWKDAGGLWRGAGALMFEGRQTNFAHEGETIGEVCTGVLDAVADELVQRFVVFGLHTEGVSIWVSGITSALEYGALLRYLQSLEFIDRVDVAEVSVNQVRMVVHTRSTLGRLSELLYSDGVLTKDANKNSAFDSNQYVWRGEP</sequence>
<dbReference type="EMBL" id="UINC01000983">
    <property type="protein sequence ID" value="SUZ66401.1"/>
    <property type="molecule type" value="Genomic_DNA"/>
</dbReference>
<reference evidence="1" key="1">
    <citation type="submission" date="2018-05" db="EMBL/GenBank/DDBJ databases">
        <authorList>
            <person name="Lanie J.A."/>
            <person name="Ng W.-L."/>
            <person name="Kazmierczak K.M."/>
            <person name="Andrzejewski T.M."/>
            <person name="Davidsen T.M."/>
            <person name="Wayne K.J."/>
            <person name="Tettelin H."/>
            <person name="Glass J.I."/>
            <person name="Rusch D."/>
            <person name="Podicherti R."/>
            <person name="Tsui H.-C.T."/>
            <person name="Winkler M.E."/>
        </authorList>
    </citation>
    <scope>NUCLEOTIDE SEQUENCE</scope>
</reference>
<dbReference type="InterPro" id="IPR018642">
    <property type="entry name" value="DUF2066"/>
</dbReference>
<proteinExistence type="predicted"/>
<dbReference type="PROSITE" id="PS51257">
    <property type="entry name" value="PROKAR_LIPOPROTEIN"/>
    <property type="match status" value="1"/>
</dbReference>
<evidence type="ECO:0008006" key="2">
    <source>
        <dbReference type="Google" id="ProtNLM"/>
    </source>
</evidence>
<evidence type="ECO:0000313" key="1">
    <source>
        <dbReference type="EMBL" id="SUZ66401.1"/>
    </source>
</evidence>
<organism evidence="1">
    <name type="scientific">marine metagenome</name>
    <dbReference type="NCBI Taxonomy" id="408172"/>
    <lineage>
        <taxon>unclassified sequences</taxon>
        <taxon>metagenomes</taxon>
        <taxon>ecological metagenomes</taxon>
    </lineage>
</organism>
<name>A0A381PHB3_9ZZZZ</name>